<keyword evidence="7 16" id="KW-0812">Transmembrane</keyword>
<keyword evidence="5" id="KW-0328">Glycosyltransferase</keyword>
<dbReference type="AlphaFoldDB" id="A0A1Y2BL47"/>
<accession>A0A1Y2BL47</accession>
<dbReference type="Proteomes" id="UP000193986">
    <property type="component" value="Unassembled WGS sequence"/>
</dbReference>
<evidence type="ECO:0000256" key="7">
    <source>
        <dbReference type="ARBA" id="ARBA00022692"/>
    </source>
</evidence>
<dbReference type="FunCoup" id="A0A1Y2BL47">
    <property type="interactions" value="519"/>
</dbReference>
<dbReference type="SUPFAM" id="SSF53756">
    <property type="entry name" value="UDP-Glycosyltransferase/glycogen phosphorylase"/>
    <property type="match status" value="1"/>
</dbReference>
<proteinExistence type="predicted"/>
<dbReference type="InParanoid" id="A0A1Y2BL47"/>
<keyword evidence="6" id="KW-0808">Transferase</keyword>
<gene>
    <name evidence="19" type="ORF">BCR39DRAFT_509121</name>
</gene>
<dbReference type="OrthoDB" id="614844at2759"/>
<keyword evidence="9 16" id="KW-1133">Transmembrane helix</keyword>
<evidence type="ECO:0000259" key="18">
    <source>
        <dbReference type="Pfam" id="PF13579"/>
    </source>
</evidence>
<evidence type="ECO:0000256" key="2">
    <source>
        <dbReference type="ARBA" id="ARBA00004922"/>
    </source>
</evidence>
<feature type="transmembrane region" description="Helical" evidence="16">
    <location>
        <begin position="118"/>
        <end position="135"/>
    </location>
</feature>
<dbReference type="GO" id="GO:0004578">
    <property type="term" value="F:chitobiosyldiphosphodolichol beta-mannosyltransferase activity"/>
    <property type="evidence" value="ECO:0007669"/>
    <property type="project" value="UniProtKB-EC"/>
</dbReference>
<reference evidence="19 20" key="1">
    <citation type="submission" date="2016-07" db="EMBL/GenBank/DDBJ databases">
        <title>Pervasive Adenine N6-methylation of Active Genes in Fungi.</title>
        <authorList>
            <consortium name="DOE Joint Genome Institute"/>
            <person name="Mondo S.J."/>
            <person name="Dannebaum R.O."/>
            <person name="Kuo R.C."/>
            <person name="Labutti K."/>
            <person name="Haridas S."/>
            <person name="Kuo A."/>
            <person name="Salamov A."/>
            <person name="Ahrendt S.R."/>
            <person name="Lipzen A."/>
            <person name="Sullivan W."/>
            <person name="Andreopoulos W.B."/>
            <person name="Clum A."/>
            <person name="Lindquist E."/>
            <person name="Daum C."/>
            <person name="Ramamoorthy G.K."/>
            <person name="Gryganskyi A."/>
            <person name="Culley D."/>
            <person name="Magnuson J.K."/>
            <person name="James T.Y."/>
            <person name="O'Malley M.A."/>
            <person name="Stajich J.E."/>
            <person name="Spatafora J.W."/>
            <person name="Visel A."/>
            <person name="Grigoriev I.V."/>
        </authorList>
    </citation>
    <scope>NUCLEOTIDE SEQUENCE [LARGE SCALE GENOMIC DNA]</scope>
    <source>
        <strain evidence="19 20">68-887.2</strain>
    </source>
</reference>
<feature type="transmembrane region" description="Helical" evidence="16">
    <location>
        <begin position="12"/>
        <end position="32"/>
    </location>
</feature>
<evidence type="ECO:0000313" key="19">
    <source>
        <dbReference type="EMBL" id="ORY35370.1"/>
    </source>
</evidence>
<comment type="subcellular location">
    <subcellularLocation>
        <location evidence="1">Endoplasmic reticulum membrane</location>
        <topology evidence="1">Single-pass membrane protein</topology>
    </subcellularLocation>
</comment>
<evidence type="ECO:0000256" key="10">
    <source>
        <dbReference type="ARBA" id="ARBA00023136"/>
    </source>
</evidence>
<comment type="function">
    <text evidence="11">Participates in the formation of the lipid-linked precursor oligosaccharide for N-glycosylation. Involved in assembling the dolichol-pyrophosphate-GlcNAc(2)-Man(5) intermediate on the cytoplasmic surface of the ER.</text>
</comment>
<evidence type="ECO:0000256" key="3">
    <source>
        <dbReference type="ARBA" id="ARBA00012611"/>
    </source>
</evidence>
<dbReference type="GO" id="GO:0005789">
    <property type="term" value="C:endoplasmic reticulum membrane"/>
    <property type="evidence" value="ECO:0007669"/>
    <property type="project" value="UniProtKB-SubCell"/>
</dbReference>
<comment type="pathway">
    <text evidence="2">Protein modification; protein glycosylation.</text>
</comment>
<dbReference type="InterPro" id="IPR026051">
    <property type="entry name" value="ALG1-like"/>
</dbReference>
<dbReference type="PANTHER" id="PTHR13036">
    <property type="entry name" value="BETA1,4 MANNOSYLTRANSFERASE"/>
    <property type="match status" value="1"/>
</dbReference>
<evidence type="ECO:0000256" key="13">
    <source>
        <dbReference type="ARBA" id="ARBA00031566"/>
    </source>
</evidence>
<dbReference type="EC" id="2.4.1.142" evidence="3"/>
<evidence type="ECO:0000256" key="15">
    <source>
        <dbReference type="ARBA" id="ARBA00045071"/>
    </source>
</evidence>
<evidence type="ECO:0000256" key="11">
    <source>
        <dbReference type="ARBA" id="ARBA00024899"/>
    </source>
</evidence>
<keyword evidence="8" id="KW-0256">Endoplasmic reticulum</keyword>
<evidence type="ECO:0000256" key="8">
    <source>
        <dbReference type="ARBA" id="ARBA00022824"/>
    </source>
</evidence>
<dbReference type="STRING" id="71784.A0A1Y2BL47"/>
<dbReference type="Gene3D" id="3.40.50.2000">
    <property type="entry name" value="Glycogen Phosphorylase B"/>
    <property type="match status" value="1"/>
</dbReference>
<feature type="domain" description="Glycosyltransferase subfamily 4-like N-terminal" evidence="18">
    <location>
        <begin position="58"/>
        <end position="218"/>
    </location>
</feature>
<evidence type="ECO:0000256" key="12">
    <source>
        <dbReference type="ARBA" id="ARBA00031434"/>
    </source>
</evidence>
<dbReference type="Pfam" id="PF00534">
    <property type="entry name" value="Glycos_transf_1"/>
    <property type="match status" value="1"/>
</dbReference>
<evidence type="ECO:0000256" key="9">
    <source>
        <dbReference type="ARBA" id="ARBA00022989"/>
    </source>
</evidence>
<keyword evidence="10 16" id="KW-0472">Membrane</keyword>
<evidence type="ECO:0000256" key="14">
    <source>
        <dbReference type="ARBA" id="ARBA00033088"/>
    </source>
</evidence>
<dbReference type="InterPro" id="IPR028098">
    <property type="entry name" value="Glyco_trans_4-like_N"/>
</dbReference>
<comment type="catalytic activity">
    <reaction evidence="15">
        <text>an N,N'-diacetylchitobiosyl-diphospho-di-trans,poly-cis-dolichol + GDP-alpha-D-mannose = a beta-D-Man-(1-&gt;4)-beta-D-GlcNAc-(1-&gt;4)-alpha-D-GlcNAc-diphospho-di-trans,poly-cis-dolichol + GDP + H(+)</text>
        <dbReference type="Rhea" id="RHEA:13865"/>
        <dbReference type="Rhea" id="RHEA-COMP:19510"/>
        <dbReference type="Rhea" id="RHEA-COMP:19511"/>
        <dbReference type="ChEBI" id="CHEBI:15378"/>
        <dbReference type="ChEBI" id="CHEBI:57269"/>
        <dbReference type="ChEBI" id="CHEBI:57527"/>
        <dbReference type="ChEBI" id="CHEBI:58189"/>
        <dbReference type="ChEBI" id="CHEBI:58472"/>
        <dbReference type="EC" id="2.4.1.142"/>
    </reaction>
    <physiologicalReaction direction="left-to-right" evidence="15">
        <dbReference type="Rhea" id="RHEA:13866"/>
    </physiologicalReaction>
</comment>
<comment type="caution">
    <text evidence="19">The sequence shown here is derived from an EMBL/GenBank/DDBJ whole genome shotgun (WGS) entry which is preliminary data.</text>
</comment>
<feature type="domain" description="Glycosyl transferase family 1" evidence="17">
    <location>
        <begin position="290"/>
        <end position="445"/>
    </location>
</feature>
<sequence>MIDMSTLPVIPSPILVLVLILVSIPVLFVLLYQNITSKPARHNTAIILVLGDIGRSPRMMYHAESFARHDWEAIVVGYGDTPPIPPLLELPHVHLLHLANPPWPIILLPWALRAPIRILYQVFSVLYITLIRLPIRCEVLLVQNPPTIPTLALAQLIAYLTGTRLIIDWHNTGYSILAMRTGDKSPLVKVAKWFERRFGRNAWAHLFVTKAMEEFLMNEFALEGKRAVLHDRPPPHFRRTEPILMHELFHRLITDLHPPLPPSFLPPEETSTPLTYVPNHHTFNLPTHHPSRPALVVSSTSWTADEDFSLLLTALDQYQAELNDTPSKLPRLIVVITGKGALRSQFEQAVQEREKTYWTDIIVRCLFVSAKDYPTLLGSADLGVSLHSSSSGRDLPMKVVDMFGCGVPVLARGFMAIGELVKDGKNGRVFETGAELGQQLIDTLTGFPEAEKLRNLQDYFVKQNNIPYSPSRRRGSLYEAEDEWSNWQENWDRVIHRGLLTRTL</sequence>
<protein>
    <recommendedName>
        <fullName evidence="4">Chitobiosyldiphosphodolichol beta-mannosyltransferase</fullName>
        <ecNumber evidence="3">2.4.1.142</ecNumber>
    </recommendedName>
    <alternativeName>
        <fullName evidence="13">Beta-1,4-mannosyltransferase</fullName>
    </alternativeName>
    <alternativeName>
        <fullName evidence="14">GDP-Man:GlcNAc2-PP-dolichol mannosyltransferase</fullName>
    </alternativeName>
    <alternativeName>
        <fullName evidence="12">GDP-mannose-dolichol diphosphochitobiose mannosyltransferase</fullName>
    </alternativeName>
</protein>
<name>A0A1Y2BL47_9TREE</name>
<evidence type="ECO:0000259" key="17">
    <source>
        <dbReference type="Pfam" id="PF00534"/>
    </source>
</evidence>
<organism evidence="19 20">
    <name type="scientific">Naematelia encephala</name>
    <dbReference type="NCBI Taxonomy" id="71784"/>
    <lineage>
        <taxon>Eukaryota</taxon>
        <taxon>Fungi</taxon>
        <taxon>Dikarya</taxon>
        <taxon>Basidiomycota</taxon>
        <taxon>Agaricomycotina</taxon>
        <taxon>Tremellomycetes</taxon>
        <taxon>Tremellales</taxon>
        <taxon>Naemateliaceae</taxon>
        <taxon>Naematelia</taxon>
    </lineage>
</organism>
<dbReference type="EMBL" id="MCFC01000001">
    <property type="protein sequence ID" value="ORY35370.1"/>
    <property type="molecule type" value="Genomic_DNA"/>
</dbReference>
<dbReference type="InterPro" id="IPR001296">
    <property type="entry name" value="Glyco_trans_1"/>
</dbReference>
<keyword evidence="20" id="KW-1185">Reference proteome</keyword>
<dbReference type="PANTHER" id="PTHR13036:SF0">
    <property type="entry name" value="CHITOBIOSYLDIPHOSPHODOLICHOL BETA-MANNOSYLTRANSFERASE"/>
    <property type="match status" value="1"/>
</dbReference>
<evidence type="ECO:0000256" key="16">
    <source>
        <dbReference type="SAM" id="Phobius"/>
    </source>
</evidence>
<evidence type="ECO:0000256" key="5">
    <source>
        <dbReference type="ARBA" id="ARBA00022676"/>
    </source>
</evidence>
<evidence type="ECO:0000256" key="1">
    <source>
        <dbReference type="ARBA" id="ARBA00004389"/>
    </source>
</evidence>
<evidence type="ECO:0000313" key="20">
    <source>
        <dbReference type="Proteomes" id="UP000193986"/>
    </source>
</evidence>
<dbReference type="Pfam" id="PF13579">
    <property type="entry name" value="Glyco_trans_4_4"/>
    <property type="match status" value="1"/>
</dbReference>
<evidence type="ECO:0000256" key="6">
    <source>
        <dbReference type="ARBA" id="ARBA00022679"/>
    </source>
</evidence>
<evidence type="ECO:0000256" key="4">
    <source>
        <dbReference type="ARBA" id="ARBA00015841"/>
    </source>
</evidence>